<name>A0A930E1V3_9FIRM</name>
<proteinExistence type="predicted"/>
<dbReference type="RefSeq" id="WP_278476750.1">
    <property type="nucleotide sequence ID" value="NZ_JABZRE010000001.1"/>
</dbReference>
<dbReference type="Proteomes" id="UP000758611">
    <property type="component" value="Unassembled WGS sequence"/>
</dbReference>
<gene>
    <name evidence="1" type="ORF">HXM94_00670</name>
</gene>
<evidence type="ECO:0000313" key="2">
    <source>
        <dbReference type="Proteomes" id="UP000758611"/>
    </source>
</evidence>
<sequence length="462" mass="54351">MIDLKSNQKNKFKSDWEKLLELSKSDKFAESISDFLIKEFEGWNNKKNDLKLDYFVLYWNRNSENLSIIKRENSSQMELCPFDNDLVSNFSLFSSSIKKFLRDVTYKTNSSKLDFESVKDYVKKKLSKNLSELQTIFLEAKTKGNFYSLLLTREHGSVIPIDCLDKKSQFEHYWSSFFMFDITEGNTDFFDNNKIFLSNQVWRGKDSSVSGYITDENGQLKQPFIPYKNQLLDYSLKIILDFNQPSKNKNILLRFLKENIEDHGTYESLLEKLKEGLKNKKIKDSCQKLKDLVNNKSFDGALNYNKLFDFYELDEDLLGSFFVKDLESLILSEIKVFAELKPFTYCKLLPEKIYKLLKENLNLLESFDTDEEVLISGETVGSKVYCPYYHNIIFHSGNENVFLKTIKKNPFMELEQYLIDHNFKTTLKVKEEIKLLLNFSTVTLSENERNHLNFVLQMNTVD</sequence>
<organism evidence="1 2">
    <name type="scientific">Parvimonas micra</name>
    <dbReference type="NCBI Taxonomy" id="33033"/>
    <lineage>
        <taxon>Bacteria</taxon>
        <taxon>Bacillati</taxon>
        <taxon>Bacillota</taxon>
        <taxon>Tissierellia</taxon>
        <taxon>Tissierellales</taxon>
        <taxon>Peptoniphilaceae</taxon>
        <taxon>Parvimonas</taxon>
    </lineage>
</organism>
<comment type="caution">
    <text evidence="1">The sequence shown here is derived from an EMBL/GenBank/DDBJ whole genome shotgun (WGS) entry which is preliminary data.</text>
</comment>
<reference evidence="1" key="1">
    <citation type="submission" date="2020-04" db="EMBL/GenBank/DDBJ databases">
        <title>Deep metagenomics examines the oral microbiome during advanced dental caries in children, revealing novel taxa and co-occurrences with host molecules.</title>
        <authorList>
            <person name="Baker J.L."/>
            <person name="Morton J.T."/>
            <person name="Dinis M."/>
            <person name="Alvarez R."/>
            <person name="Tran N.C."/>
            <person name="Knight R."/>
            <person name="Edlund A."/>
        </authorList>
    </citation>
    <scope>NUCLEOTIDE SEQUENCE</scope>
    <source>
        <strain evidence="1">JCVI_23_bin.11</strain>
    </source>
</reference>
<accession>A0A930E1V3</accession>
<protein>
    <submittedName>
        <fullName evidence="1">Uncharacterized protein</fullName>
    </submittedName>
</protein>
<dbReference type="EMBL" id="JABZRE010000001">
    <property type="protein sequence ID" value="MBF1306287.1"/>
    <property type="molecule type" value="Genomic_DNA"/>
</dbReference>
<dbReference type="AlphaFoldDB" id="A0A930E1V3"/>
<evidence type="ECO:0000313" key="1">
    <source>
        <dbReference type="EMBL" id="MBF1306287.1"/>
    </source>
</evidence>